<feature type="region of interest" description="Disordered" evidence="1">
    <location>
        <begin position="171"/>
        <end position="190"/>
    </location>
</feature>
<reference evidence="2" key="1">
    <citation type="submission" date="2023-03" db="EMBL/GenBank/DDBJ databases">
        <title>Massive genome expansion in bonnet fungi (Mycena s.s.) driven by repeated elements and novel gene families across ecological guilds.</title>
        <authorList>
            <consortium name="Lawrence Berkeley National Laboratory"/>
            <person name="Harder C.B."/>
            <person name="Miyauchi S."/>
            <person name="Viragh M."/>
            <person name="Kuo A."/>
            <person name="Thoen E."/>
            <person name="Andreopoulos B."/>
            <person name="Lu D."/>
            <person name="Skrede I."/>
            <person name="Drula E."/>
            <person name="Henrissat B."/>
            <person name="Morin E."/>
            <person name="Kohler A."/>
            <person name="Barry K."/>
            <person name="LaButti K."/>
            <person name="Morin E."/>
            <person name="Salamov A."/>
            <person name="Lipzen A."/>
            <person name="Mereny Z."/>
            <person name="Hegedus B."/>
            <person name="Baldrian P."/>
            <person name="Stursova M."/>
            <person name="Weitz H."/>
            <person name="Taylor A."/>
            <person name="Grigoriev I.V."/>
            <person name="Nagy L.G."/>
            <person name="Martin F."/>
            <person name="Kauserud H."/>
        </authorList>
    </citation>
    <scope>NUCLEOTIDE SEQUENCE</scope>
    <source>
        <strain evidence="2">CBHHK200</strain>
    </source>
</reference>
<protein>
    <submittedName>
        <fullName evidence="2">Uncharacterized protein</fullName>
    </submittedName>
</protein>
<gene>
    <name evidence="2" type="ORF">C8F04DRAFT_1301671</name>
</gene>
<sequence length="334" mass="36848">MVQAERDGTSGRECRRVLTPSLLLFKFAQPAPNSSPTRSTVLFHLDELTILVRVLGLLLGACSRAVLSASLTQACVDFAIALRRAYKLPAERLVLPDYTGRSGQRRLQPSPHITFPPLLSSVLFSPPRLSFYLPYLSYLFTHLSTARLPQAFDSPTLGPRTTRMMKRHGARLSREQGAYTRTPPPHPLTPDVTARCTLRARCQRCLLGKRLEDIFFFAFHPFHDHSFVPFCLLCPLSPPSSPPSSPSCAPPHPHPLPASLLTTGADPRFSRLESPRTEKMAADSQILHGEGHGRSVRGLGITSARAFPIHALLFFAFPSSAFCLRARILTPSPA</sequence>
<evidence type="ECO:0000256" key="1">
    <source>
        <dbReference type="SAM" id="MobiDB-lite"/>
    </source>
</evidence>
<accession>A0AAD6SCY0</accession>
<proteinExistence type="predicted"/>
<organism evidence="2 3">
    <name type="scientific">Mycena alexandri</name>
    <dbReference type="NCBI Taxonomy" id="1745969"/>
    <lineage>
        <taxon>Eukaryota</taxon>
        <taxon>Fungi</taxon>
        <taxon>Dikarya</taxon>
        <taxon>Basidiomycota</taxon>
        <taxon>Agaricomycotina</taxon>
        <taxon>Agaricomycetes</taxon>
        <taxon>Agaricomycetidae</taxon>
        <taxon>Agaricales</taxon>
        <taxon>Marasmiineae</taxon>
        <taxon>Mycenaceae</taxon>
        <taxon>Mycena</taxon>
    </lineage>
</organism>
<keyword evidence="3" id="KW-1185">Reference proteome</keyword>
<evidence type="ECO:0000313" key="3">
    <source>
        <dbReference type="Proteomes" id="UP001218188"/>
    </source>
</evidence>
<dbReference type="EMBL" id="JARJCM010000165">
    <property type="protein sequence ID" value="KAJ7024723.1"/>
    <property type="molecule type" value="Genomic_DNA"/>
</dbReference>
<dbReference type="AlphaFoldDB" id="A0AAD6SCY0"/>
<evidence type="ECO:0000313" key="2">
    <source>
        <dbReference type="EMBL" id="KAJ7024723.1"/>
    </source>
</evidence>
<comment type="caution">
    <text evidence="2">The sequence shown here is derived from an EMBL/GenBank/DDBJ whole genome shotgun (WGS) entry which is preliminary data.</text>
</comment>
<name>A0AAD6SCY0_9AGAR</name>
<dbReference type="Proteomes" id="UP001218188">
    <property type="component" value="Unassembled WGS sequence"/>
</dbReference>